<dbReference type="InterPro" id="IPR007527">
    <property type="entry name" value="Znf_SWIM"/>
</dbReference>
<accession>A0A5J5EV63</accession>
<proteinExistence type="predicted"/>
<sequence>MGVQTPTDPTEPQPRRSVRKRSIGSVSGGEASDSVQITKVRKTGKPTFDEIESGNASGAKAIKARKPQSSTTTKNKGKGKGKAAATSTISSEAETEKSKAVRTNKNNTKATVEKRPKRYRDHPPNSVAERLERAKHQRMFVLSRSGQQGLSETFTMAGSTGNVYTIRIGPVPNCDCPDGGKNGTCKHILYIMHKVLKAPEHLVYQAGLLSDELAEIFAKAPRGDTEKTAGQKPLDQDPCPVCFCPFEKGEQVVWCKAQCGSNIHKSCFMQWKKTRPEAVTCVMCRQPWQEGDTQAVVEKLKEGTAQMGPDGYVNVAGELGMNEERDYSTYNPWFTGDAQYSFGWYRKGF</sequence>
<dbReference type="PANTHER" id="PTHR21540:SF0">
    <property type="entry name" value="PHD FAMILY PROTEIN"/>
    <property type="match status" value="1"/>
</dbReference>
<dbReference type="Pfam" id="PF13639">
    <property type="entry name" value="zf-RING_2"/>
    <property type="match status" value="1"/>
</dbReference>
<dbReference type="GO" id="GO:0008270">
    <property type="term" value="F:zinc ion binding"/>
    <property type="evidence" value="ECO:0007669"/>
    <property type="project" value="UniProtKB-KW"/>
</dbReference>
<dbReference type="PANTHER" id="PTHR21540">
    <property type="entry name" value="RING FINGER AND SWIM DOMAIN-CONTAINING PROTEIN 2"/>
    <property type="match status" value="1"/>
</dbReference>
<dbReference type="GO" id="GO:0061630">
    <property type="term" value="F:ubiquitin protein ligase activity"/>
    <property type="evidence" value="ECO:0007669"/>
    <property type="project" value="InterPro"/>
</dbReference>
<dbReference type="InterPro" id="IPR013083">
    <property type="entry name" value="Znf_RING/FYVE/PHD"/>
</dbReference>
<dbReference type="AlphaFoldDB" id="A0A5J5EV63"/>
<feature type="compositionally biased region" description="Polar residues" evidence="2">
    <location>
        <begin position="1"/>
        <end position="10"/>
    </location>
</feature>
<protein>
    <submittedName>
        <fullName evidence="5">Uncharacterized protein</fullName>
    </submittedName>
</protein>
<name>A0A5J5EV63_9PEZI</name>
<keyword evidence="1" id="KW-0863">Zinc-finger</keyword>
<evidence type="ECO:0000313" key="6">
    <source>
        <dbReference type="Proteomes" id="UP000326924"/>
    </source>
</evidence>
<keyword evidence="1" id="KW-0479">Metal-binding</keyword>
<evidence type="ECO:0000259" key="4">
    <source>
        <dbReference type="PROSITE" id="PS50966"/>
    </source>
</evidence>
<feature type="domain" description="SWIM-type" evidence="4">
    <location>
        <begin position="164"/>
        <end position="196"/>
    </location>
</feature>
<feature type="region of interest" description="Disordered" evidence="2">
    <location>
        <begin position="1"/>
        <end position="124"/>
    </location>
</feature>
<dbReference type="OrthoDB" id="2122982at2759"/>
<evidence type="ECO:0000259" key="3">
    <source>
        <dbReference type="PROSITE" id="PS50089"/>
    </source>
</evidence>
<feature type="compositionally biased region" description="Low complexity" evidence="2">
    <location>
        <begin position="82"/>
        <end position="92"/>
    </location>
</feature>
<dbReference type="PROSITE" id="PS50089">
    <property type="entry name" value="ZF_RING_2"/>
    <property type="match status" value="1"/>
</dbReference>
<dbReference type="SUPFAM" id="SSF57850">
    <property type="entry name" value="RING/U-box"/>
    <property type="match status" value="1"/>
</dbReference>
<gene>
    <name evidence="5" type="ORF">FN846DRAFT_954388</name>
</gene>
<dbReference type="InterPro" id="IPR001841">
    <property type="entry name" value="Znf_RING"/>
</dbReference>
<dbReference type="Proteomes" id="UP000326924">
    <property type="component" value="Unassembled WGS sequence"/>
</dbReference>
<feature type="domain" description="RING-type" evidence="3">
    <location>
        <begin position="239"/>
        <end position="285"/>
    </location>
</feature>
<keyword evidence="1" id="KW-0862">Zinc</keyword>
<dbReference type="InterPro" id="IPR039903">
    <property type="entry name" value="Zswim2"/>
</dbReference>
<organism evidence="5 6">
    <name type="scientific">Sphaerosporella brunnea</name>
    <dbReference type="NCBI Taxonomy" id="1250544"/>
    <lineage>
        <taxon>Eukaryota</taxon>
        <taxon>Fungi</taxon>
        <taxon>Dikarya</taxon>
        <taxon>Ascomycota</taxon>
        <taxon>Pezizomycotina</taxon>
        <taxon>Pezizomycetes</taxon>
        <taxon>Pezizales</taxon>
        <taxon>Pyronemataceae</taxon>
        <taxon>Sphaerosporella</taxon>
    </lineage>
</organism>
<evidence type="ECO:0000313" key="5">
    <source>
        <dbReference type="EMBL" id="KAA8903174.1"/>
    </source>
</evidence>
<comment type="caution">
    <text evidence="5">The sequence shown here is derived from an EMBL/GenBank/DDBJ whole genome shotgun (WGS) entry which is preliminary data.</text>
</comment>
<keyword evidence="6" id="KW-1185">Reference proteome</keyword>
<dbReference type="InParanoid" id="A0A5J5EV63"/>
<evidence type="ECO:0000256" key="2">
    <source>
        <dbReference type="SAM" id="MobiDB-lite"/>
    </source>
</evidence>
<dbReference type="PROSITE" id="PS50966">
    <property type="entry name" value="ZF_SWIM"/>
    <property type="match status" value="1"/>
</dbReference>
<dbReference type="Gene3D" id="3.30.40.10">
    <property type="entry name" value="Zinc/RING finger domain, C3HC4 (zinc finger)"/>
    <property type="match status" value="1"/>
</dbReference>
<dbReference type="EMBL" id="VXIS01000121">
    <property type="protein sequence ID" value="KAA8903174.1"/>
    <property type="molecule type" value="Genomic_DNA"/>
</dbReference>
<feature type="compositionally biased region" description="Polar residues" evidence="2">
    <location>
        <begin position="101"/>
        <end position="110"/>
    </location>
</feature>
<evidence type="ECO:0000256" key="1">
    <source>
        <dbReference type="PROSITE-ProRule" id="PRU00175"/>
    </source>
</evidence>
<reference evidence="5 6" key="1">
    <citation type="submission" date="2019-09" db="EMBL/GenBank/DDBJ databases">
        <title>Draft genome of the ectomycorrhizal ascomycete Sphaerosporella brunnea.</title>
        <authorList>
            <consortium name="DOE Joint Genome Institute"/>
            <person name="Benucci G.M."/>
            <person name="Marozzi G."/>
            <person name="Antonielli L."/>
            <person name="Sanchez S."/>
            <person name="Marco P."/>
            <person name="Wang X."/>
            <person name="Falini L.B."/>
            <person name="Barry K."/>
            <person name="Haridas S."/>
            <person name="Lipzen A."/>
            <person name="Labutti K."/>
            <person name="Grigoriev I.V."/>
            <person name="Murat C."/>
            <person name="Martin F."/>
            <person name="Albertini E."/>
            <person name="Donnini D."/>
            <person name="Bonito G."/>
        </authorList>
    </citation>
    <scope>NUCLEOTIDE SEQUENCE [LARGE SCALE GENOMIC DNA]</scope>
    <source>
        <strain evidence="5 6">Sb_GMNB300</strain>
    </source>
</reference>